<comment type="subcellular location">
    <subcellularLocation>
        <location evidence="2">Nucleus</location>
        <location evidence="2">Nucleolus</location>
    </subcellularLocation>
</comment>
<feature type="region of interest" description="Disordered" evidence="13">
    <location>
        <begin position="1"/>
        <end position="26"/>
    </location>
</feature>
<dbReference type="InterPro" id="IPR012541">
    <property type="entry name" value="DBP10_C"/>
</dbReference>
<evidence type="ECO:0000259" key="14">
    <source>
        <dbReference type="PROSITE" id="PS51192"/>
    </source>
</evidence>
<feature type="short sequence motif" description="Q motif" evidence="12">
    <location>
        <begin position="57"/>
        <end position="85"/>
    </location>
</feature>
<dbReference type="SUPFAM" id="SSF52540">
    <property type="entry name" value="P-loop containing nucleoside triphosphate hydrolases"/>
    <property type="match status" value="2"/>
</dbReference>
<dbReference type="InterPro" id="IPR027417">
    <property type="entry name" value="P-loop_NTPase"/>
</dbReference>
<feature type="domain" description="Helicase ATP-binding" evidence="14">
    <location>
        <begin position="88"/>
        <end position="260"/>
    </location>
</feature>
<comment type="caution">
    <text evidence="17">The sequence shown here is derived from an EMBL/GenBank/DDBJ whole genome shotgun (WGS) entry which is preliminary data.</text>
</comment>
<dbReference type="GO" id="GO:0005829">
    <property type="term" value="C:cytosol"/>
    <property type="evidence" value="ECO:0007669"/>
    <property type="project" value="TreeGrafter"/>
</dbReference>
<comment type="similarity">
    <text evidence="3">Belongs to the DEAD box helicase family. DDX54/DBP10 subfamily.</text>
</comment>
<evidence type="ECO:0000256" key="9">
    <source>
        <dbReference type="ARBA" id="ARBA00022884"/>
    </source>
</evidence>
<keyword evidence="6" id="KW-0378">Hydrolase</keyword>
<dbReference type="InterPro" id="IPR014001">
    <property type="entry name" value="Helicase_ATP-bd"/>
</dbReference>
<dbReference type="GO" id="GO:0003724">
    <property type="term" value="F:RNA helicase activity"/>
    <property type="evidence" value="ECO:0007669"/>
    <property type="project" value="UniProtKB-EC"/>
</dbReference>
<dbReference type="CDD" id="cd17959">
    <property type="entry name" value="DEADc_DDX54"/>
    <property type="match status" value="1"/>
</dbReference>
<protein>
    <recommendedName>
        <fullName evidence="4">RNA helicase</fullName>
        <ecNumber evidence="4">3.6.4.13</ecNumber>
    </recommendedName>
</protein>
<keyword evidence="9" id="KW-0694">RNA-binding</keyword>
<dbReference type="Pfam" id="PF00271">
    <property type="entry name" value="Helicase_C"/>
    <property type="match status" value="1"/>
</dbReference>
<name>A0A9N9GNV7_FUNMO</name>
<dbReference type="InterPro" id="IPR050079">
    <property type="entry name" value="DEAD_box_RNA_helicase"/>
</dbReference>
<dbReference type="GO" id="GO:0003723">
    <property type="term" value="F:RNA binding"/>
    <property type="evidence" value="ECO:0007669"/>
    <property type="project" value="UniProtKB-KW"/>
</dbReference>
<dbReference type="CDD" id="cd18787">
    <property type="entry name" value="SF2_C_DEAD"/>
    <property type="match status" value="1"/>
</dbReference>
<evidence type="ECO:0000256" key="5">
    <source>
        <dbReference type="ARBA" id="ARBA00022741"/>
    </source>
</evidence>
<evidence type="ECO:0000256" key="3">
    <source>
        <dbReference type="ARBA" id="ARBA00010379"/>
    </source>
</evidence>
<comment type="catalytic activity">
    <reaction evidence="11">
        <text>ATP + H2O = ADP + phosphate + H(+)</text>
        <dbReference type="Rhea" id="RHEA:13065"/>
        <dbReference type="ChEBI" id="CHEBI:15377"/>
        <dbReference type="ChEBI" id="CHEBI:15378"/>
        <dbReference type="ChEBI" id="CHEBI:30616"/>
        <dbReference type="ChEBI" id="CHEBI:43474"/>
        <dbReference type="ChEBI" id="CHEBI:456216"/>
        <dbReference type="EC" id="3.6.4.13"/>
    </reaction>
</comment>
<evidence type="ECO:0000256" key="1">
    <source>
        <dbReference type="ARBA" id="ARBA00003706"/>
    </source>
</evidence>
<dbReference type="PANTHER" id="PTHR47959:SF8">
    <property type="entry name" value="RNA HELICASE"/>
    <property type="match status" value="1"/>
</dbReference>
<feature type="compositionally biased region" description="Basic and acidic residues" evidence="13">
    <location>
        <begin position="824"/>
        <end position="835"/>
    </location>
</feature>
<dbReference type="GO" id="GO:0005730">
    <property type="term" value="C:nucleolus"/>
    <property type="evidence" value="ECO:0007669"/>
    <property type="project" value="UniProtKB-SubCell"/>
</dbReference>
<dbReference type="InterPro" id="IPR001650">
    <property type="entry name" value="Helicase_C-like"/>
</dbReference>
<keyword evidence="18" id="KW-1185">Reference proteome</keyword>
<feature type="compositionally biased region" description="Basic and acidic residues" evidence="13">
    <location>
        <begin position="795"/>
        <end position="805"/>
    </location>
</feature>
<feature type="domain" description="Helicase C-terminal" evidence="15">
    <location>
        <begin position="309"/>
        <end position="460"/>
    </location>
</feature>
<dbReference type="EC" id="3.6.4.13" evidence="4"/>
<evidence type="ECO:0000256" key="6">
    <source>
        <dbReference type="ARBA" id="ARBA00022801"/>
    </source>
</evidence>
<dbReference type="InterPro" id="IPR014014">
    <property type="entry name" value="RNA_helicase_DEAD_Q_motif"/>
</dbReference>
<accession>A0A9N9GNV7</accession>
<keyword evidence="7" id="KW-0347">Helicase</keyword>
<evidence type="ECO:0000256" key="11">
    <source>
        <dbReference type="ARBA" id="ARBA00047984"/>
    </source>
</evidence>
<keyword evidence="10" id="KW-0539">Nucleus</keyword>
<evidence type="ECO:0000256" key="12">
    <source>
        <dbReference type="PROSITE-ProRule" id="PRU00552"/>
    </source>
</evidence>
<dbReference type="PROSITE" id="PS51195">
    <property type="entry name" value="Q_MOTIF"/>
    <property type="match status" value="1"/>
</dbReference>
<dbReference type="AlphaFoldDB" id="A0A9N9GNV7"/>
<dbReference type="Proteomes" id="UP000789375">
    <property type="component" value="Unassembled WGS sequence"/>
</dbReference>
<evidence type="ECO:0000259" key="16">
    <source>
        <dbReference type="PROSITE" id="PS51195"/>
    </source>
</evidence>
<dbReference type="Gene3D" id="3.40.50.300">
    <property type="entry name" value="P-loop containing nucleotide triphosphate hydrolases"/>
    <property type="match status" value="2"/>
</dbReference>
<organism evidence="17 18">
    <name type="scientific">Funneliformis mosseae</name>
    <name type="common">Endomycorrhizal fungus</name>
    <name type="synonym">Glomus mosseae</name>
    <dbReference type="NCBI Taxonomy" id="27381"/>
    <lineage>
        <taxon>Eukaryota</taxon>
        <taxon>Fungi</taxon>
        <taxon>Fungi incertae sedis</taxon>
        <taxon>Mucoromycota</taxon>
        <taxon>Glomeromycotina</taxon>
        <taxon>Glomeromycetes</taxon>
        <taxon>Glomerales</taxon>
        <taxon>Glomeraceae</taxon>
        <taxon>Funneliformis</taxon>
    </lineage>
</organism>
<dbReference type="SMART" id="SM01123">
    <property type="entry name" value="DBP10CT"/>
    <property type="match status" value="1"/>
</dbReference>
<dbReference type="PANTHER" id="PTHR47959">
    <property type="entry name" value="ATP-DEPENDENT RNA HELICASE RHLE-RELATED"/>
    <property type="match status" value="1"/>
</dbReference>
<evidence type="ECO:0000256" key="10">
    <source>
        <dbReference type="ARBA" id="ARBA00023242"/>
    </source>
</evidence>
<sequence length="869" mass="98120">MKISSTESEHSSIESDSDNNADISSSLIKGGEEAYEEEATFISKQLQAKNRKKKKSGGFQSMGLSLPIYKAILYKGFKVPTPIQRKTIPLIMDRNDVVAMARTGSGKTAAFLIPMLEKLKCHSAMVGARAVILSPSRELALQTQKVCKELAKHTDLRTCILVGGDSLEDQFAMIAGNPDIVIATPGRLLHLIVEMDMELKSVEYIVFDEADRLFELGFSVQLHEILHRLPQSRQTMLFSATLPQSLVDFAKAGLHEPILVRLDIDTKISTDLEMAFFSIKHSEKEAALLYIIKEIIKVPINLNPINNDKLKSSSKKSIEKNASHSSLSHQTIIFVSTKHHVEYITNLLNLAGYQPSYIYSSLDQTARKIQINNFRNGQTNLLVVTDVAARGIDIPILENVINYDFVDTSKVFIHRVGRTARAGKRGWAYSLITPDELFLGRRLVIGSSANSNPEYTSDIIMGGFPIDSLGVNLEWIKSILKEVSNIEALNNVANNGYKQYCKSRPLASSESYKRAKEIMATEKYNDVHFLFADKVDEKEKERRNLISSISSFRPHETIFEIGSRGSKKTSAAQIMKQRRGNVSKKIEAHKSSILNNNLSTYQSEPINSNLDGEKVENSVIKILKKRKADDSNIEISKKQKRLKDHFRDEEFYIPHVQKDANTEKGYSVNQGMSFAEESKNAIIETQTDEHVPQFGKNKMLRWDSKKKNFVKGTGIGSDNKKLITTESGIKIPATYKSGRFKEWQQHNKLQIPRMGEKELPNTNLNMKRYRHNKFTTPKPLDPLSKSYEKKLKKVSKSDSTNDQKDISNISSKKRNTGGHTNKRINNELKTAEQIHKLRKLKEKRKAKNARPKSARPKSARPNRKGKSTK</sequence>
<evidence type="ECO:0000259" key="15">
    <source>
        <dbReference type="PROSITE" id="PS51194"/>
    </source>
</evidence>
<dbReference type="InterPro" id="IPR033517">
    <property type="entry name" value="DDX54/DBP10_DEAD-box_helicase"/>
</dbReference>
<dbReference type="PROSITE" id="PS51192">
    <property type="entry name" value="HELICASE_ATP_BIND_1"/>
    <property type="match status" value="1"/>
</dbReference>
<keyword evidence="5" id="KW-0547">Nucleotide-binding</keyword>
<evidence type="ECO:0000313" key="17">
    <source>
        <dbReference type="EMBL" id="CAG8624071.1"/>
    </source>
</evidence>
<comment type="function">
    <text evidence="1">ATP-binding RNA helicase involved in the biogenesis of 60S ribosomal subunits and is required for the normal formation of 25S and 5.8S rRNAs.</text>
</comment>
<dbReference type="PROSITE" id="PS00039">
    <property type="entry name" value="DEAD_ATP_HELICASE"/>
    <property type="match status" value="1"/>
</dbReference>
<evidence type="ECO:0000256" key="8">
    <source>
        <dbReference type="ARBA" id="ARBA00022840"/>
    </source>
</evidence>
<dbReference type="PROSITE" id="PS51194">
    <property type="entry name" value="HELICASE_CTER"/>
    <property type="match status" value="1"/>
</dbReference>
<dbReference type="GO" id="GO:0016787">
    <property type="term" value="F:hydrolase activity"/>
    <property type="evidence" value="ECO:0007669"/>
    <property type="project" value="UniProtKB-KW"/>
</dbReference>
<feature type="region of interest" description="Disordered" evidence="13">
    <location>
        <begin position="752"/>
        <end position="869"/>
    </location>
</feature>
<dbReference type="FunFam" id="3.40.50.300:FF:000865">
    <property type="entry name" value="ATP-dependent RNA helicase DDX54"/>
    <property type="match status" value="1"/>
</dbReference>
<proteinExistence type="inferred from homology"/>
<dbReference type="InterPro" id="IPR000629">
    <property type="entry name" value="RNA-helicase_DEAD-box_CS"/>
</dbReference>
<dbReference type="Pfam" id="PF00270">
    <property type="entry name" value="DEAD"/>
    <property type="match status" value="1"/>
</dbReference>
<gene>
    <name evidence="17" type="ORF">FMOSSE_LOCUS10143</name>
</gene>
<evidence type="ECO:0000256" key="2">
    <source>
        <dbReference type="ARBA" id="ARBA00004604"/>
    </source>
</evidence>
<feature type="domain" description="DEAD-box RNA helicase Q" evidence="16">
    <location>
        <begin position="57"/>
        <end position="85"/>
    </location>
</feature>
<evidence type="ECO:0000256" key="4">
    <source>
        <dbReference type="ARBA" id="ARBA00012552"/>
    </source>
</evidence>
<dbReference type="GO" id="GO:0005524">
    <property type="term" value="F:ATP binding"/>
    <property type="evidence" value="ECO:0007669"/>
    <property type="project" value="UniProtKB-KW"/>
</dbReference>
<dbReference type="SMART" id="SM00490">
    <property type="entry name" value="HELICc"/>
    <property type="match status" value="1"/>
</dbReference>
<feature type="compositionally biased region" description="Basic residues" evidence="13">
    <location>
        <begin position="836"/>
        <end position="869"/>
    </location>
</feature>
<dbReference type="InterPro" id="IPR011545">
    <property type="entry name" value="DEAD/DEAH_box_helicase_dom"/>
</dbReference>
<dbReference type="SMART" id="SM00487">
    <property type="entry name" value="DEXDc"/>
    <property type="match status" value="1"/>
</dbReference>
<evidence type="ECO:0000256" key="7">
    <source>
        <dbReference type="ARBA" id="ARBA00022806"/>
    </source>
</evidence>
<evidence type="ECO:0000313" key="18">
    <source>
        <dbReference type="Proteomes" id="UP000789375"/>
    </source>
</evidence>
<evidence type="ECO:0000256" key="13">
    <source>
        <dbReference type="SAM" id="MobiDB-lite"/>
    </source>
</evidence>
<reference evidence="17" key="1">
    <citation type="submission" date="2021-06" db="EMBL/GenBank/DDBJ databases">
        <authorList>
            <person name="Kallberg Y."/>
            <person name="Tangrot J."/>
            <person name="Rosling A."/>
        </authorList>
    </citation>
    <scope>NUCLEOTIDE SEQUENCE</scope>
    <source>
        <strain evidence="17">87-6 pot B 2015</strain>
    </source>
</reference>
<dbReference type="EMBL" id="CAJVPP010003227">
    <property type="protein sequence ID" value="CAG8624071.1"/>
    <property type="molecule type" value="Genomic_DNA"/>
</dbReference>
<dbReference type="Pfam" id="PF08147">
    <property type="entry name" value="DBP10CT"/>
    <property type="match status" value="1"/>
</dbReference>
<feature type="compositionally biased region" description="Basic residues" evidence="13">
    <location>
        <begin position="811"/>
        <end position="822"/>
    </location>
</feature>
<keyword evidence="8" id="KW-0067">ATP-binding</keyword>